<comment type="caution">
    <text evidence="2">The sequence shown here is derived from an EMBL/GenBank/DDBJ whole genome shotgun (WGS) entry which is preliminary data.</text>
</comment>
<accession>A0A7Z1MMN3</accession>
<sequence>MPIDTNELQEWLQTDDGKAWNDAHTSELRTEVGTYKGKAKEFEEKSLTLSGEVDTLKADLDKAVKTPSEIDADTKAKISALEGNLKEVRGQNSGLMKKIQTTHVNGLIDKAIKAEGGNPDLLYLQVRTRTVVDTDSQGNSVIHVVDDKGNKMYDQSGNPAGVDTIVRSLKTNDNFKPAFKAEVKPGSGHHQSSTSKPNDKSALDMDVKELNDPKSLESLLFK</sequence>
<reference evidence="2" key="1">
    <citation type="submission" date="2016-07" db="EMBL/GenBank/DDBJ databases">
        <authorList>
            <person name="Kauffman K."/>
            <person name="Arevalo P."/>
            <person name="Polz M.F."/>
        </authorList>
    </citation>
    <scope>NUCLEOTIDE SEQUENCE</scope>
    <source>
        <strain evidence="2">10N.222.46.E12</strain>
    </source>
</reference>
<organism evidence="2">
    <name type="scientific">Vibrio cyclitrophicus</name>
    <dbReference type="NCBI Taxonomy" id="47951"/>
    <lineage>
        <taxon>Bacteria</taxon>
        <taxon>Pseudomonadati</taxon>
        <taxon>Pseudomonadota</taxon>
        <taxon>Gammaproteobacteria</taxon>
        <taxon>Vibrionales</taxon>
        <taxon>Vibrionaceae</taxon>
        <taxon>Vibrio</taxon>
    </lineage>
</organism>
<dbReference type="EMBL" id="MDBS01000003">
    <property type="protein sequence ID" value="PMP33003.1"/>
    <property type="molecule type" value="Genomic_DNA"/>
</dbReference>
<feature type="compositionally biased region" description="Basic and acidic residues" evidence="1">
    <location>
        <begin position="197"/>
        <end position="215"/>
    </location>
</feature>
<dbReference type="RefSeq" id="WP_136978107.1">
    <property type="nucleotide sequence ID" value="NZ_CP170590.1"/>
</dbReference>
<protein>
    <recommendedName>
        <fullName evidence="3">Phage protein</fullName>
    </recommendedName>
</protein>
<evidence type="ECO:0000256" key="1">
    <source>
        <dbReference type="SAM" id="MobiDB-lite"/>
    </source>
</evidence>
<dbReference type="AlphaFoldDB" id="A0A7Z1MMN3"/>
<feature type="region of interest" description="Disordered" evidence="1">
    <location>
        <begin position="181"/>
        <end position="222"/>
    </location>
</feature>
<evidence type="ECO:0008006" key="3">
    <source>
        <dbReference type="Google" id="ProtNLM"/>
    </source>
</evidence>
<gene>
    <name evidence="2" type="ORF">BCS90_09720</name>
</gene>
<name>A0A7Z1MMN3_9VIBR</name>
<reference evidence="2" key="2">
    <citation type="journal article" date="2018" name="Nature">
        <title>A major lineage of non-tailed dsDNA viruses as unrecognized killers of marine bacteria.</title>
        <authorList>
            <person name="Kauffman K.M."/>
            <person name="Hussain F.A."/>
            <person name="Yang J."/>
            <person name="Arevalo P."/>
            <person name="Brown J.M."/>
            <person name="Chang W.K."/>
            <person name="VanInsberghe D."/>
            <person name="Elsherbini J."/>
            <person name="Sharma R.S."/>
            <person name="Cutler M.B."/>
            <person name="Kelly L."/>
            <person name="Polz M.F."/>
        </authorList>
    </citation>
    <scope>NUCLEOTIDE SEQUENCE</scope>
    <source>
        <strain evidence="2">10N.222.46.E12</strain>
    </source>
</reference>
<evidence type="ECO:0000313" key="2">
    <source>
        <dbReference type="EMBL" id="PMP33003.1"/>
    </source>
</evidence>
<proteinExistence type="predicted"/>